<accession>A0AAV4TF59</accession>
<dbReference type="Proteomes" id="UP001054837">
    <property type="component" value="Unassembled WGS sequence"/>
</dbReference>
<dbReference type="EMBL" id="BPLQ01009579">
    <property type="protein sequence ID" value="GIY44940.1"/>
    <property type="molecule type" value="Genomic_DNA"/>
</dbReference>
<organism evidence="1 2">
    <name type="scientific">Caerostris darwini</name>
    <dbReference type="NCBI Taxonomy" id="1538125"/>
    <lineage>
        <taxon>Eukaryota</taxon>
        <taxon>Metazoa</taxon>
        <taxon>Ecdysozoa</taxon>
        <taxon>Arthropoda</taxon>
        <taxon>Chelicerata</taxon>
        <taxon>Arachnida</taxon>
        <taxon>Araneae</taxon>
        <taxon>Araneomorphae</taxon>
        <taxon>Entelegynae</taxon>
        <taxon>Araneoidea</taxon>
        <taxon>Araneidae</taxon>
        <taxon>Caerostris</taxon>
    </lineage>
</organism>
<sequence>MVTYYTNATLAYELWSNHEGALDVINGKLEKSKKLADAPEVKKRSKKHQLYRKANSYAKSMITIQVIPLKQQVRSFDSLGKRNIRAKALLGGQTEEMELTDILCVLDINRNLFSVLVAQDRNPNTELSSISTKYWLKVNNNIKLYCSRNIGDTLYKAALEPITNKLWMPTVVPGCSHITVSRQKLYL</sequence>
<name>A0AAV4TF59_9ARAC</name>
<protein>
    <submittedName>
        <fullName evidence="1">Uncharacterized protein</fullName>
    </submittedName>
</protein>
<gene>
    <name evidence="1" type="ORF">CDAR_241401</name>
</gene>
<comment type="caution">
    <text evidence="1">The sequence shown here is derived from an EMBL/GenBank/DDBJ whole genome shotgun (WGS) entry which is preliminary data.</text>
</comment>
<proteinExistence type="predicted"/>
<evidence type="ECO:0000313" key="1">
    <source>
        <dbReference type="EMBL" id="GIY44940.1"/>
    </source>
</evidence>
<reference evidence="1 2" key="1">
    <citation type="submission" date="2021-06" db="EMBL/GenBank/DDBJ databases">
        <title>Caerostris darwini draft genome.</title>
        <authorList>
            <person name="Kono N."/>
            <person name="Arakawa K."/>
        </authorList>
    </citation>
    <scope>NUCLEOTIDE SEQUENCE [LARGE SCALE GENOMIC DNA]</scope>
</reference>
<evidence type="ECO:0000313" key="2">
    <source>
        <dbReference type="Proteomes" id="UP001054837"/>
    </source>
</evidence>
<dbReference type="AlphaFoldDB" id="A0AAV4TF59"/>
<keyword evidence="2" id="KW-1185">Reference proteome</keyword>